<feature type="compositionally biased region" description="Polar residues" evidence="1">
    <location>
        <begin position="1141"/>
        <end position="1165"/>
    </location>
</feature>
<feature type="region of interest" description="Disordered" evidence="1">
    <location>
        <begin position="896"/>
        <end position="926"/>
    </location>
</feature>
<dbReference type="AlphaFoldDB" id="A0A0K8VGR1"/>
<feature type="region of interest" description="Disordered" evidence="1">
    <location>
        <begin position="1084"/>
        <end position="1124"/>
    </location>
</feature>
<evidence type="ECO:0000313" key="2">
    <source>
        <dbReference type="EMBL" id="JAI38048.1"/>
    </source>
</evidence>
<feature type="compositionally biased region" description="Polar residues" evidence="1">
    <location>
        <begin position="751"/>
        <end position="765"/>
    </location>
</feature>
<feature type="compositionally biased region" description="Basic residues" evidence="1">
    <location>
        <begin position="914"/>
        <end position="923"/>
    </location>
</feature>
<feature type="region of interest" description="Disordered" evidence="1">
    <location>
        <begin position="746"/>
        <end position="777"/>
    </location>
</feature>
<feature type="region of interest" description="Disordered" evidence="1">
    <location>
        <begin position="1138"/>
        <end position="1165"/>
    </location>
</feature>
<sequence length="1165" mass="132412">MNPQNITFQLPGNENFSNNLSDSNYSGVLKVDAVSFEAFSERILNDNSDNISETGINKMDITERERDRKRKRYLTEEDHSRITRNKLQQQHQLQHEQELTEKLQIEAQSRLVCMTDEGDKTTVFSKDLHLSEFISSNYDSSNIEGSSPYSKEVEAHAKKLLRSSITGLKQATVTKVSKRSYALERKRLKQDEDASYRDQSKRALINKYRKRMAQKVVKKSDITSSNCCENDAHNEHADGCENGLFNSDNSNSREKLEGEDMLGDQLGKQRLDTDTSSVLDYNNFGILNDNNSLKMRETSTNSPTQYTAGMFYNEKECTDSNRFHSNQYYVHNETRTDGATTKTTSSNPRTWEENVPFNPDMQLSKHQELHQPKQQNCNLHEFNEADRKPVAPYSTCIDSTQANGLAQRVHRYRYDSMNTTRDGNERSATKTSPNVNSDVDLKQYGTAVSCWQHSNTNGNVINSENSANNIDNNDKGCASESPVREKIKNYNKEQTYVSSQLHCIKDHNSQQSMYTQERSGDSNSPQLAGVVPTSTNIKGMSNCNTSPNLNETTHSTQSPRSHNKNVDDVYDEVDSTSTNAKTSKDSNYVDQHDVAYIEKAGVNRYALSLGETSKTKSSALITISTTATNVNDISDTTTCTTSTTTTATTTTTSISTTTTTKGCVTTNVTINKIPNSRVIKSDSSEVITTPVATVNAASTVDNCENGKHMAQVPSTNIVNDNVLGESTYNLNNSQELGETLSASATAYAPPHSNTSQNLDNRNEPWNPTPNEPYQRYNNSNHFCQSTVDGGSEACLSATAELCYKISDDTNEKPLKDQHQQHAVSKENVIDFNNKEHQMHYSKKQHGNEYITRQTIDASVSLIATNIYNTELQLQQQRQGSQDIQHYMQEELCQQMQHQQRHQLQDHQQQEELNRHHHHHHQQHYPHDASQVVQQSSLHDYNLHSHPQQLHPLHDALSHSHQQIQHFEQQHQLGQRHDEEQQQHLIAYLHHTTEQTRLQEQLQHHEYQQHQQQFHQEQQHLHNQHQQQQQQMQTNFLLITKKQQHPQPHISMDLKRINRPPPTSIDDLIIDEFSEDPHATYKLGLSPNHVKHENQDDGYETSAGDVLTPNSHSSSTHSVTPQHQIQHGINIIPQRKYEEQQMKIQQPLQSTTAGDVKKPTTTIAAE</sequence>
<proteinExistence type="predicted"/>
<organism evidence="2">
    <name type="scientific">Bactrocera latifrons</name>
    <name type="common">Malaysian fruit fly</name>
    <name type="synonym">Chaetodacus latifrons</name>
    <dbReference type="NCBI Taxonomy" id="174628"/>
    <lineage>
        <taxon>Eukaryota</taxon>
        <taxon>Metazoa</taxon>
        <taxon>Ecdysozoa</taxon>
        <taxon>Arthropoda</taxon>
        <taxon>Hexapoda</taxon>
        <taxon>Insecta</taxon>
        <taxon>Pterygota</taxon>
        <taxon>Neoptera</taxon>
        <taxon>Endopterygota</taxon>
        <taxon>Diptera</taxon>
        <taxon>Brachycera</taxon>
        <taxon>Muscomorpha</taxon>
        <taxon>Tephritoidea</taxon>
        <taxon>Tephritidae</taxon>
        <taxon>Bactrocera</taxon>
        <taxon>Bactrocera</taxon>
    </lineage>
</organism>
<feature type="compositionally biased region" description="Polar residues" evidence="1">
    <location>
        <begin position="1107"/>
        <end position="1124"/>
    </location>
</feature>
<accession>A0A0K8VGR1</accession>
<evidence type="ECO:0000256" key="1">
    <source>
        <dbReference type="SAM" id="MobiDB-lite"/>
    </source>
</evidence>
<feature type="region of interest" description="Disordered" evidence="1">
    <location>
        <begin position="463"/>
        <end position="482"/>
    </location>
</feature>
<dbReference type="EMBL" id="GDHF01014266">
    <property type="protein sequence ID" value="JAI38048.1"/>
    <property type="molecule type" value="Transcribed_RNA"/>
</dbReference>
<feature type="region of interest" description="Disordered" evidence="1">
    <location>
        <begin position="238"/>
        <end position="257"/>
    </location>
</feature>
<protein>
    <submittedName>
        <fullName evidence="2">Uncharacterized protein</fullName>
    </submittedName>
</protein>
<dbReference type="OrthoDB" id="565731at2759"/>
<name>A0A0K8VGR1_BACLA</name>
<feature type="region of interest" description="Disordered" evidence="1">
    <location>
        <begin position="417"/>
        <end position="438"/>
    </location>
</feature>
<reference evidence="2" key="1">
    <citation type="submission" date="2015-06" db="EMBL/GenBank/DDBJ databases">
        <authorList>
            <person name="Hoefler B.C."/>
            <person name="Straight P.D."/>
        </authorList>
    </citation>
    <scope>NUCLEOTIDE SEQUENCE</scope>
</reference>
<feature type="compositionally biased region" description="Basic and acidic residues" evidence="1">
    <location>
        <begin position="902"/>
        <end position="913"/>
    </location>
</feature>
<gene>
    <name evidence="2" type="ORF">c5_g1_i1</name>
</gene>
<feature type="compositionally biased region" description="Polar residues" evidence="1">
    <location>
        <begin position="534"/>
        <end position="560"/>
    </location>
</feature>
<feature type="region of interest" description="Disordered" evidence="1">
    <location>
        <begin position="534"/>
        <end position="567"/>
    </location>
</feature>